<feature type="domain" description="LysR substrate-binding" evidence="1">
    <location>
        <begin position="6"/>
        <end position="89"/>
    </location>
</feature>
<dbReference type="PANTHER" id="PTHR30419:SF8">
    <property type="entry name" value="NITROGEN ASSIMILATION TRANSCRIPTIONAL ACTIVATOR-RELATED"/>
    <property type="match status" value="1"/>
</dbReference>
<dbReference type="EMBL" id="BDES01000058">
    <property type="protein sequence ID" value="GCD53428.1"/>
    <property type="molecule type" value="Genomic_DNA"/>
</dbReference>
<dbReference type="PANTHER" id="PTHR30419">
    <property type="entry name" value="HTH-TYPE TRANSCRIPTIONAL REGULATOR YBHD"/>
    <property type="match status" value="1"/>
</dbReference>
<name>A0A401WVT4_ACEPA</name>
<dbReference type="AlphaFoldDB" id="A0A401WVT4"/>
<proteinExistence type="predicted"/>
<accession>A0A401WVT4</accession>
<organism evidence="2 3">
    <name type="scientific">Acetobacter pasteurianus NBRC 3188</name>
    <dbReference type="NCBI Taxonomy" id="1226663"/>
    <lineage>
        <taxon>Bacteria</taxon>
        <taxon>Pseudomonadati</taxon>
        <taxon>Pseudomonadota</taxon>
        <taxon>Alphaproteobacteria</taxon>
        <taxon>Acetobacterales</taxon>
        <taxon>Acetobacteraceae</taxon>
        <taxon>Acetobacter</taxon>
    </lineage>
</organism>
<dbReference type="Pfam" id="PF03466">
    <property type="entry name" value="LysR_substrate"/>
    <property type="match status" value="1"/>
</dbReference>
<dbReference type="GO" id="GO:0005829">
    <property type="term" value="C:cytosol"/>
    <property type="evidence" value="ECO:0007669"/>
    <property type="project" value="TreeGrafter"/>
</dbReference>
<protein>
    <recommendedName>
        <fullName evidence="1">LysR substrate-binding domain-containing protein</fullName>
    </recommendedName>
</protein>
<gene>
    <name evidence="2" type="ORF">NBRC3188_2125</name>
</gene>
<comment type="caution">
    <text evidence="2">The sequence shown here is derived from an EMBL/GenBank/DDBJ whole genome shotgun (WGS) entry which is preliminary data.</text>
</comment>
<evidence type="ECO:0000313" key="3">
    <source>
        <dbReference type="Proteomes" id="UP000287300"/>
    </source>
</evidence>
<dbReference type="GO" id="GO:0006355">
    <property type="term" value="P:regulation of DNA-templated transcription"/>
    <property type="evidence" value="ECO:0007669"/>
    <property type="project" value="TreeGrafter"/>
</dbReference>
<dbReference type="InterPro" id="IPR050950">
    <property type="entry name" value="HTH-type_LysR_regulators"/>
</dbReference>
<evidence type="ECO:0000259" key="1">
    <source>
        <dbReference type="Pfam" id="PF03466"/>
    </source>
</evidence>
<dbReference type="Proteomes" id="UP000287300">
    <property type="component" value="Unassembled WGS sequence"/>
</dbReference>
<evidence type="ECO:0000313" key="2">
    <source>
        <dbReference type="EMBL" id="GCD53428.1"/>
    </source>
</evidence>
<dbReference type="SUPFAM" id="SSF53850">
    <property type="entry name" value="Periplasmic binding protein-like II"/>
    <property type="match status" value="1"/>
</dbReference>
<dbReference type="InterPro" id="IPR005119">
    <property type="entry name" value="LysR_subst-bd"/>
</dbReference>
<dbReference type="Gene3D" id="3.40.190.10">
    <property type="entry name" value="Periplasmic binding protein-like II"/>
    <property type="match status" value="2"/>
</dbReference>
<sequence length="111" mass="12622">MGAVWERFSFRPNIYFRSSSIEAVRSLVGAGHGIALLPQLIYRPWSLEGEKIECRPVQEDLPTAELLVMWRRGLSLGVQAQYFMDMALQSTPGVAHDGHSERARFQDFLDI</sequence>
<reference evidence="2 3" key="1">
    <citation type="submission" date="2016-06" db="EMBL/GenBank/DDBJ databases">
        <title>Acetobacter pasteurianus NBRC 3188 whole genome sequencing project.</title>
        <authorList>
            <person name="Matsutani M."/>
            <person name="Shiwa Y."/>
            <person name="Okamoto-Kainuma A."/>
            <person name="Ishikawa M."/>
            <person name="Koizumi Y."/>
            <person name="Yoshikawa H."/>
            <person name="Yakushi T."/>
            <person name="Matsushita K."/>
        </authorList>
    </citation>
    <scope>NUCLEOTIDE SEQUENCE [LARGE SCALE GENOMIC DNA]</scope>
    <source>
        <strain evidence="2 3">NBRC 3188</strain>
    </source>
</reference>